<organism evidence="2 3">
    <name type="scientific">Tunturiibacter empetritectus</name>
    <dbReference type="NCBI Taxonomy" id="3069691"/>
    <lineage>
        <taxon>Bacteria</taxon>
        <taxon>Pseudomonadati</taxon>
        <taxon>Acidobacteriota</taxon>
        <taxon>Terriglobia</taxon>
        <taxon>Terriglobales</taxon>
        <taxon>Acidobacteriaceae</taxon>
        <taxon>Tunturiibacter</taxon>
    </lineage>
</organism>
<proteinExistence type="predicted"/>
<reference evidence="2" key="1">
    <citation type="submission" date="2020-08" db="EMBL/GenBank/DDBJ databases">
        <title>Genomic Encyclopedia of Type Strains, Phase IV (KMG-V): Genome sequencing to study the core and pangenomes of soil and plant-associated prokaryotes.</title>
        <authorList>
            <person name="Whitman W."/>
        </authorList>
    </citation>
    <scope>NUCLEOTIDE SEQUENCE [LARGE SCALE GENOMIC DNA]</scope>
    <source>
        <strain evidence="2">M8UP27</strain>
    </source>
</reference>
<evidence type="ECO:0000313" key="2">
    <source>
        <dbReference type="EMBL" id="MBB5318605.1"/>
    </source>
</evidence>
<evidence type="ECO:0000313" key="3">
    <source>
        <dbReference type="Proteomes" id="UP000568106"/>
    </source>
</evidence>
<dbReference type="EMBL" id="JACHDY010000005">
    <property type="protein sequence ID" value="MBB5318605.1"/>
    <property type="molecule type" value="Genomic_DNA"/>
</dbReference>
<keyword evidence="3" id="KW-1185">Reference proteome</keyword>
<comment type="caution">
    <text evidence="2">The sequence shown here is derived from an EMBL/GenBank/DDBJ whole genome shotgun (WGS) entry which is preliminary data.</text>
</comment>
<protein>
    <submittedName>
        <fullName evidence="2">Ferritin-like metal-binding protein YciE</fullName>
    </submittedName>
</protein>
<accession>A0A7W8IK21</accession>
<dbReference type="Pfam" id="PF24024">
    <property type="entry name" value="DUF7336"/>
    <property type="match status" value="1"/>
</dbReference>
<feature type="domain" description="DUF7336" evidence="1">
    <location>
        <begin position="5"/>
        <end position="69"/>
    </location>
</feature>
<gene>
    <name evidence="2" type="ORF">HDF09_003304</name>
</gene>
<dbReference type="AlphaFoldDB" id="A0A7W8IK21"/>
<name>A0A7W8IK21_9BACT</name>
<sequence>MKNCVYLLWFHTKDDVDEDNGMLIGVYATEKDAESAIERLSNKAGFSEFTKGFQIHLRELGEDSWTEGFIVD</sequence>
<dbReference type="InterPro" id="IPR055760">
    <property type="entry name" value="DUF7336"/>
</dbReference>
<evidence type="ECO:0000259" key="1">
    <source>
        <dbReference type="Pfam" id="PF24024"/>
    </source>
</evidence>
<dbReference type="Proteomes" id="UP000568106">
    <property type="component" value="Unassembled WGS sequence"/>
</dbReference>